<comment type="caution">
    <text evidence="2">The sequence shown here is derived from an EMBL/GenBank/DDBJ whole genome shotgun (WGS) entry which is preliminary data.</text>
</comment>
<evidence type="ECO:0000256" key="1">
    <source>
        <dbReference type="SAM" id="Phobius"/>
    </source>
</evidence>
<proteinExistence type="predicted"/>
<keyword evidence="1" id="KW-0812">Transmembrane</keyword>
<evidence type="ECO:0008006" key="4">
    <source>
        <dbReference type="Google" id="ProtNLM"/>
    </source>
</evidence>
<feature type="transmembrane region" description="Helical" evidence="1">
    <location>
        <begin position="20"/>
        <end position="39"/>
    </location>
</feature>
<keyword evidence="1" id="KW-1133">Transmembrane helix</keyword>
<dbReference type="AlphaFoldDB" id="A0A9D2WSM7"/>
<reference evidence="2" key="1">
    <citation type="submission" date="2016-02" db="EMBL/GenBank/DDBJ databases">
        <title>Draft Genome Sequence of Sporotomaculum syntrophicum Strain FB, a Syntrophic Benzoate Degrader.</title>
        <authorList>
            <person name="Nobu M.K."/>
            <person name="Narihiro T."/>
            <person name="Qiu Y.-L."/>
            <person name="Ohashi A."/>
            <person name="Liu W.-T."/>
            <person name="Yuji S."/>
        </authorList>
    </citation>
    <scope>NUCLEOTIDE SEQUENCE</scope>
    <source>
        <strain evidence="2">FB</strain>
    </source>
</reference>
<dbReference type="EMBL" id="LSRS01000001">
    <property type="protein sequence ID" value="KAF1086709.1"/>
    <property type="molecule type" value="Genomic_DNA"/>
</dbReference>
<organism evidence="2 3">
    <name type="scientific">Sporotomaculum syntrophicum</name>
    <dbReference type="NCBI Taxonomy" id="182264"/>
    <lineage>
        <taxon>Bacteria</taxon>
        <taxon>Bacillati</taxon>
        <taxon>Bacillota</taxon>
        <taxon>Clostridia</taxon>
        <taxon>Eubacteriales</taxon>
        <taxon>Desulfallaceae</taxon>
        <taxon>Sporotomaculum</taxon>
    </lineage>
</organism>
<protein>
    <recommendedName>
        <fullName evidence="4">Transposase DDE domain protein</fullName>
    </recommendedName>
</protein>
<name>A0A9D2WSM7_9FIRM</name>
<keyword evidence="3" id="KW-1185">Reference proteome</keyword>
<dbReference type="Proteomes" id="UP000798488">
    <property type="component" value="Unassembled WGS sequence"/>
</dbReference>
<accession>A0A9D2WSM7</accession>
<sequence length="100" mass="11830">MKSSLDLRPIYHWKEERVRGHIFICFLAFVLQVMLAKLLKDSKHRFKDLMLDLRKLHAVKFTIGQEEFILRTELKGNIFDIFKAVGSRPPKRILGYKSTI</sequence>
<evidence type="ECO:0000313" key="3">
    <source>
        <dbReference type="Proteomes" id="UP000798488"/>
    </source>
</evidence>
<keyword evidence="1" id="KW-0472">Membrane</keyword>
<gene>
    <name evidence="2" type="ORF">SPSYN_00428</name>
</gene>
<evidence type="ECO:0000313" key="2">
    <source>
        <dbReference type="EMBL" id="KAF1086709.1"/>
    </source>
</evidence>